<dbReference type="GO" id="GO:0005634">
    <property type="term" value="C:nucleus"/>
    <property type="evidence" value="ECO:0007669"/>
    <property type="project" value="UniProtKB-SubCell"/>
</dbReference>
<dbReference type="Gramene" id="Pp3c11_12240V3.1">
    <property type="protein sequence ID" value="Pp3c11_12240V3.1"/>
    <property type="gene ID" value="Pp3c11_12240"/>
</dbReference>
<evidence type="ECO:0000256" key="1">
    <source>
        <dbReference type="RuleBase" id="RU369002"/>
    </source>
</evidence>
<dbReference type="Proteomes" id="UP000006727">
    <property type="component" value="Chromosome 11"/>
</dbReference>
<dbReference type="InterPro" id="IPR018222">
    <property type="entry name" value="Nuclear_transport_factor_2_euk"/>
</dbReference>
<dbReference type="InterPro" id="IPR032710">
    <property type="entry name" value="NTF2-like_dom_sf"/>
</dbReference>
<dbReference type="EMBL" id="ABEU02000011">
    <property type="protein sequence ID" value="PNR45170.1"/>
    <property type="molecule type" value="Genomic_DNA"/>
</dbReference>
<dbReference type="PROSITE" id="PS50177">
    <property type="entry name" value="NTF2_DOMAIN"/>
    <property type="match status" value="1"/>
</dbReference>
<gene>
    <name evidence="3" type="ORF">PHYPA_014941</name>
</gene>
<dbReference type="InParanoid" id="A0A2K1JUH1"/>
<dbReference type="GO" id="GO:0015031">
    <property type="term" value="P:protein transport"/>
    <property type="evidence" value="ECO:0007669"/>
    <property type="project" value="UniProtKB-KW"/>
</dbReference>
<proteinExistence type="predicted"/>
<dbReference type="Gene3D" id="3.10.450.50">
    <property type="match status" value="1"/>
</dbReference>
<dbReference type="AlphaFoldDB" id="A0A2K1JUH1"/>
<keyword evidence="1" id="KW-0653">Protein transport</keyword>
<dbReference type="GO" id="GO:0051028">
    <property type="term" value="P:mRNA transport"/>
    <property type="evidence" value="ECO:0007669"/>
    <property type="project" value="UniProtKB-UniRule"/>
</dbReference>
<organism evidence="3">
    <name type="scientific">Physcomitrium patens</name>
    <name type="common">Spreading-leaved earth moss</name>
    <name type="synonym">Physcomitrella patens</name>
    <dbReference type="NCBI Taxonomy" id="3218"/>
    <lineage>
        <taxon>Eukaryota</taxon>
        <taxon>Viridiplantae</taxon>
        <taxon>Streptophyta</taxon>
        <taxon>Embryophyta</taxon>
        <taxon>Bryophyta</taxon>
        <taxon>Bryophytina</taxon>
        <taxon>Bryopsida</taxon>
        <taxon>Funariidae</taxon>
        <taxon>Funariales</taxon>
        <taxon>Funariaceae</taxon>
        <taxon>Physcomitrium</taxon>
    </lineage>
</organism>
<evidence type="ECO:0000259" key="2">
    <source>
        <dbReference type="PROSITE" id="PS50177"/>
    </source>
</evidence>
<dbReference type="GO" id="GO:0006913">
    <property type="term" value="P:nucleocytoplasmic transport"/>
    <property type="evidence" value="ECO:0007669"/>
    <property type="project" value="UniProtKB-UniRule"/>
</dbReference>
<dbReference type="EnsemblPlants" id="Pp3c11_12240V3.1">
    <property type="protein sequence ID" value="Pp3c11_12240V3.1"/>
    <property type="gene ID" value="Pp3c11_12240"/>
</dbReference>
<reference evidence="3 5" key="1">
    <citation type="journal article" date="2008" name="Science">
        <title>The Physcomitrella genome reveals evolutionary insights into the conquest of land by plants.</title>
        <authorList>
            <person name="Rensing S."/>
            <person name="Lang D."/>
            <person name="Zimmer A."/>
            <person name="Terry A."/>
            <person name="Salamov A."/>
            <person name="Shapiro H."/>
            <person name="Nishiyama T."/>
            <person name="Perroud P.-F."/>
            <person name="Lindquist E."/>
            <person name="Kamisugi Y."/>
            <person name="Tanahashi T."/>
            <person name="Sakakibara K."/>
            <person name="Fujita T."/>
            <person name="Oishi K."/>
            <person name="Shin-I T."/>
            <person name="Kuroki Y."/>
            <person name="Toyoda A."/>
            <person name="Suzuki Y."/>
            <person name="Hashimoto A."/>
            <person name="Yamaguchi K."/>
            <person name="Sugano A."/>
            <person name="Kohara Y."/>
            <person name="Fujiyama A."/>
            <person name="Anterola A."/>
            <person name="Aoki S."/>
            <person name="Ashton N."/>
            <person name="Barbazuk W.B."/>
            <person name="Barker E."/>
            <person name="Bennetzen J."/>
            <person name="Bezanilla M."/>
            <person name="Blankenship R."/>
            <person name="Cho S.H."/>
            <person name="Dutcher S."/>
            <person name="Estelle M."/>
            <person name="Fawcett J.A."/>
            <person name="Gundlach H."/>
            <person name="Hanada K."/>
            <person name="Heyl A."/>
            <person name="Hicks K.A."/>
            <person name="Hugh J."/>
            <person name="Lohr M."/>
            <person name="Mayer K."/>
            <person name="Melkozernov A."/>
            <person name="Murata T."/>
            <person name="Nelson D."/>
            <person name="Pils B."/>
            <person name="Prigge M."/>
            <person name="Reiss B."/>
            <person name="Renner T."/>
            <person name="Rombauts S."/>
            <person name="Rushton P."/>
            <person name="Sanderfoot A."/>
            <person name="Schween G."/>
            <person name="Shiu S.-H."/>
            <person name="Stueber K."/>
            <person name="Theodoulou F.L."/>
            <person name="Tu H."/>
            <person name="Van de Peer Y."/>
            <person name="Verrier P.J."/>
            <person name="Waters E."/>
            <person name="Wood A."/>
            <person name="Yang L."/>
            <person name="Cove D."/>
            <person name="Cuming A."/>
            <person name="Hasebe M."/>
            <person name="Lucas S."/>
            <person name="Mishler D.B."/>
            <person name="Reski R."/>
            <person name="Grigoriev I."/>
            <person name="Quatrano R.S."/>
            <person name="Boore J.L."/>
        </authorList>
    </citation>
    <scope>NUCLEOTIDE SEQUENCE [LARGE SCALE GENOMIC DNA]</scope>
    <source>
        <strain evidence="4 5">cv. Gransden 2004</strain>
    </source>
</reference>
<reference evidence="4" key="3">
    <citation type="submission" date="2020-12" db="UniProtKB">
        <authorList>
            <consortium name="EnsemblPlants"/>
        </authorList>
    </citation>
    <scope>IDENTIFICATION</scope>
</reference>
<keyword evidence="1" id="KW-0539">Nucleus</keyword>
<dbReference type="PANTHER" id="PTHR12612">
    <property type="entry name" value="NUCLEAR TRANSPORT FACTOR 2"/>
    <property type="match status" value="1"/>
</dbReference>
<dbReference type="SUPFAM" id="SSF54427">
    <property type="entry name" value="NTF2-like"/>
    <property type="match status" value="1"/>
</dbReference>
<name>A0A2K1JUH1_PHYPA</name>
<evidence type="ECO:0000313" key="5">
    <source>
        <dbReference type="Proteomes" id="UP000006727"/>
    </source>
</evidence>
<feature type="domain" description="NTF2" evidence="2">
    <location>
        <begin position="1"/>
        <end position="43"/>
    </location>
</feature>
<accession>A0A2K1JUH1</accession>
<dbReference type="STRING" id="3218.A0A2K1JUH1"/>
<keyword evidence="5" id="KW-1185">Reference proteome</keyword>
<dbReference type="InterPro" id="IPR045875">
    <property type="entry name" value="NTF2"/>
</dbReference>
<protein>
    <recommendedName>
        <fullName evidence="2">NTF2 domain-containing protein</fullName>
    </recommendedName>
</protein>
<reference evidence="3 5" key="2">
    <citation type="journal article" date="2018" name="Plant J.">
        <title>The Physcomitrella patens chromosome-scale assembly reveals moss genome structure and evolution.</title>
        <authorList>
            <person name="Lang D."/>
            <person name="Ullrich K.K."/>
            <person name="Murat F."/>
            <person name="Fuchs J."/>
            <person name="Jenkins J."/>
            <person name="Haas F.B."/>
            <person name="Piednoel M."/>
            <person name="Gundlach H."/>
            <person name="Van Bel M."/>
            <person name="Meyberg R."/>
            <person name="Vives C."/>
            <person name="Morata J."/>
            <person name="Symeonidi A."/>
            <person name="Hiss M."/>
            <person name="Muchero W."/>
            <person name="Kamisugi Y."/>
            <person name="Saleh O."/>
            <person name="Blanc G."/>
            <person name="Decker E.L."/>
            <person name="van Gessel N."/>
            <person name="Grimwood J."/>
            <person name="Hayes R.D."/>
            <person name="Graham S.W."/>
            <person name="Gunter L.E."/>
            <person name="McDaniel S.F."/>
            <person name="Hoernstein S.N.W."/>
            <person name="Larsson A."/>
            <person name="Li F.W."/>
            <person name="Perroud P.F."/>
            <person name="Phillips J."/>
            <person name="Ranjan P."/>
            <person name="Rokshar D.S."/>
            <person name="Rothfels C.J."/>
            <person name="Schneider L."/>
            <person name="Shu S."/>
            <person name="Stevenson D.W."/>
            <person name="Thummler F."/>
            <person name="Tillich M."/>
            <person name="Villarreal Aguilar J.C."/>
            <person name="Widiez T."/>
            <person name="Wong G.K."/>
            <person name="Wymore A."/>
            <person name="Zhang Y."/>
            <person name="Zimmer A.D."/>
            <person name="Quatrano R.S."/>
            <person name="Mayer K.F.X."/>
            <person name="Goodstein D."/>
            <person name="Casacuberta J.M."/>
            <person name="Vandepoele K."/>
            <person name="Reski R."/>
            <person name="Cuming A.C."/>
            <person name="Tuskan G.A."/>
            <person name="Maumus F."/>
            <person name="Salse J."/>
            <person name="Schmutz J."/>
            <person name="Rensing S.A."/>
        </authorList>
    </citation>
    <scope>NUCLEOTIDE SEQUENCE [LARGE SCALE GENOMIC DNA]</scope>
    <source>
        <strain evidence="4 5">cv. Gransden 2004</strain>
    </source>
</reference>
<sequence>MIVFVSGNLQLPGEVHLLKFIQMFNLLPTPQGSFCVNNDIFRLNYA</sequence>
<keyword evidence="1" id="KW-0813">Transport</keyword>
<comment type="function">
    <text evidence="1">Has a role in nuclear-cytoplasmic transport of proteins and mRNAs.</text>
</comment>
<dbReference type="InterPro" id="IPR002075">
    <property type="entry name" value="NTF2_dom"/>
</dbReference>
<comment type="subcellular location">
    <subcellularLocation>
        <location evidence="1">Cytoplasm</location>
    </subcellularLocation>
    <subcellularLocation>
        <location evidence="1">Nucleus</location>
    </subcellularLocation>
</comment>
<keyword evidence="1" id="KW-0963">Cytoplasm</keyword>
<evidence type="ECO:0000313" key="4">
    <source>
        <dbReference type="EnsemblPlants" id="Pp3c11_12240V3.1"/>
    </source>
</evidence>
<dbReference type="GO" id="GO:0005737">
    <property type="term" value="C:cytoplasm"/>
    <property type="evidence" value="ECO:0007669"/>
    <property type="project" value="UniProtKB-SubCell"/>
</dbReference>
<dbReference type="Pfam" id="PF02136">
    <property type="entry name" value="NTF2"/>
    <property type="match status" value="1"/>
</dbReference>
<dbReference type="PaxDb" id="3218-PP1S11_51V6.1"/>
<evidence type="ECO:0000313" key="3">
    <source>
        <dbReference type="EMBL" id="PNR45170.1"/>
    </source>
</evidence>